<reference evidence="3 4" key="1">
    <citation type="submission" date="2019-01" db="EMBL/GenBank/DDBJ databases">
        <authorList>
            <person name="Chen W.-M."/>
        </authorList>
    </citation>
    <scope>NUCLEOTIDE SEQUENCE [LARGE SCALE GENOMIC DNA]</scope>
    <source>
        <strain evidence="3 4">ICH-3</strain>
    </source>
</reference>
<sequence length="73" mass="7688">MALETIRSEVTGTVFQVLVAPGAQVAADDTLILIESMKMEIPITATCAGTVREVRVTEGDGVADGQDVVIVER</sequence>
<dbReference type="PANTHER" id="PTHR45266">
    <property type="entry name" value="OXALOACETATE DECARBOXYLASE ALPHA CHAIN"/>
    <property type="match status" value="1"/>
</dbReference>
<dbReference type="RefSeq" id="WP_128196601.1">
    <property type="nucleotide sequence ID" value="NZ_SACT01000001.1"/>
</dbReference>
<dbReference type="OrthoDB" id="9760256at2"/>
<feature type="domain" description="Lipoyl-binding" evidence="2">
    <location>
        <begin position="1"/>
        <end position="72"/>
    </location>
</feature>
<evidence type="ECO:0000313" key="4">
    <source>
        <dbReference type="Proteomes" id="UP000288178"/>
    </source>
</evidence>
<accession>A0A437K242</accession>
<dbReference type="InterPro" id="IPR011053">
    <property type="entry name" value="Single_hybrid_motif"/>
</dbReference>
<evidence type="ECO:0000313" key="3">
    <source>
        <dbReference type="EMBL" id="RVT54409.1"/>
    </source>
</evidence>
<dbReference type="InterPro" id="IPR000089">
    <property type="entry name" value="Biotin_lipoyl"/>
</dbReference>
<dbReference type="CDD" id="cd06850">
    <property type="entry name" value="biotinyl_domain"/>
    <property type="match status" value="1"/>
</dbReference>
<gene>
    <name evidence="3" type="ORF">ENE75_06065</name>
</gene>
<dbReference type="SUPFAM" id="SSF51230">
    <property type="entry name" value="Single hybrid motif"/>
    <property type="match status" value="1"/>
</dbReference>
<dbReference type="Pfam" id="PF00364">
    <property type="entry name" value="Biotin_lipoyl"/>
    <property type="match status" value="1"/>
</dbReference>
<comment type="caution">
    <text evidence="3">The sequence shown here is derived from an EMBL/GenBank/DDBJ whole genome shotgun (WGS) entry which is preliminary data.</text>
</comment>
<protein>
    <submittedName>
        <fullName evidence="3">Biotin/lipoyl-binding carrier protein</fullName>
    </submittedName>
</protein>
<dbReference type="PROSITE" id="PS50968">
    <property type="entry name" value="BIOTINYL_LIPOYL"/>
    <property type="match status" value="1"/>
</dbReference>
<dbReference type="NCBIfam" id="NF004547">
    <property type="entry name" value="PRK05889.1"/>
    <property type="match status" value="1"/>
</dbReference>
<dbReference type="InterPro" id="IPR050709">
    <property type="entry name" value="Biotin_Carboxyl_Carrier/Decarb"/>
</dbReference>
<dbReference type="AlphaFoldDB" id="A0A437K242"/>
<keyword evidence="1" id="KW-0092">Biotin</keyword>
<dbReference type="Gene3D" id="2.40.50.100">
    <property type="match status" value="1"/>
</dbReference>
<dbReference type="Proteomes" id="UP000288178">
    <property type="component" value="Unassembled WGS sequence"/>
</dbReference>
<keyword evidence="4" id="KW-1185">Reference proteome</keyword>
<organism evidence="3 4">
    <name type="scientific">Rubrivivax albus</name>
    <dbReference type="NCBI Taxonomy" id="2499835"/>
    <lineage>
        <taxon>Bacteria</taxon>
        <taxon>Pseudomonadati</taxon>
        <taxon>Pseudomonadota</taxon>
        <taxon>Betaproteobacteria</taxon>
        <taxon>Burkholderiales</taxon>
        <taxon>Sphaerotilaceae</taxon>
        <taxon>Rubrivivax</taxon>
    </lineage>
</organism>
<evidence type="ECO:0000256" key="1">
    <source>
        <dbReference type="ARBA" id="ARBA00023267"/>
    </source>
</evidence>
<proteinExistence type="predicted"/>
<dbReference type="EMBL" id="SACT01000001">
    <property type="protein sequence ID" value="RVT54409.1"/>
    <property type="molecule type" value="Genomic_DNA"/>
</dbReference>
<dbReference type="PANTHER" id="PTHR45266:SF3">
    <property type="entry name" value="OXALOACETATE DECARBOXYLASE ALPHA CHAIN"/>
    <property type="match status" value="1"/>
</dbReference>
<evidence type="ECO:0000259" key="2">
    <source>
        <dbReference type="PROSITE" id="PS50968"/>
    </source>
</evidence>
<name>A0A437K242_9BURK</name>